<dbReference type="Pfam" id="PF10545">
    <property type="entry name" value="MADF_DNA_bdg"/>
    <property type="match status" value="1"/>
</dbReference>
<sequence>MNSDMKEILIQCIHEREFLYDTTNPNYKDLEKKDNAWAEISNELDYGNGTILKAEWKKIRDNFRDALTRSKLKGGQATKDVTKYRFYNQLSFLIPFITSKGNNRISRMLRAGKQSASIEVADGSVGQGMEIFTTNEQGNPIKDEIITEESPSVNKRRSRRGEVKLLMRTNDPLLRVEEAHAEESGSKRERTQIISHQGDALKQFFDAMCESTRMLPFSAQLQVKKKVFQIVSDAEEECIK</sequence>
<dbReference type="PANTHER" id="PTHR12243">
    <property type="entry name" value="MADF DOMAIN TRANSCRIPTION FACTOR"/>
    <property type="match status" value="1"/>
</dbReference>
<protein>
    <recommendedName>
        <fullName evidence="1">MADF domain-containing protein</fullName>
    </recommendedName>
</protein>
<dbReference type="GO" id="GO:0006357">
    <property type="term" value="P:regulation of transcription by RNA polymerase II"/>
    <property type="evidence" value="ECO:0007669"/>
    <property type="project" value="TreeGrafter"/>
</dbReference>
<dbReference type="PANTHER" id="PTHR12243:SF67">
    <property type="entry name" value="COREPRESSOR OF PANGOLIN, ISOFORM A-RELATED"/>
    <property type="match status" value="1"/>
</dbReference>
<proteinExistence type="predicted"/>
<accession>A0A7R9AT58</accession>
<gene>
    <name evidence="2" type="ORF">TSIB3V08_LOCUS3310</name>
</gene>
<dbReference type="InterPro" id="IPR006578">
    <property type="entry name" value="MADF-dom"/>
</dbReference>
<organism evidence="2">
    <name type="scientific">Timema shepardi</name>
    <name type="common">Walking stick</name>
    <dbReference type="NCBI Taxonomy" id="629360"/>
    <lineage>
        <taxon>Eukaryota</taxon>
        <taxon>Metazoa</taxon>
        <taxon>Ecdysozoa</taxon>
        <taxon>Arthropoda</taxon>
        <taxon>Hexapoda</taxon>
        <taxon>Insecta</taxon>
        <taxon>Pterygota</taxon>
        <taxon>Neoptera</taxon>
        <taxon>Polyneoptera</taxon>
        <taxon>Phasmatodea</taxon>
        <taxon>Timematodea</taxon>
        <taxon>Timematoidea</taxon>
        <taxon>Timematidae</taxon>
        <taxon>Timema</taxon>
    </lineage>
</organism>
<dbReference type="GO" id="GO:0005634">
    <property type="term" value="C:nucleus"/>
    <property type="evidence" value="ECO:0007669"/>
    <property type="project" value="TreeGrafter"/>
</dbReference>
<dbReference type="EMBL" id="OC001096">
    <property type="protein sequence ID" value="CAD7259094.1"/>
    <property type="molecule type" value="Genomic_DNA"/>
</dbReference>
<evidence type="ECO:0000313" key="2">
    <source>
        <dbReference type="EMBL" id="CAD7259094.1"/>
    </source>
</evidence>
<reference evidence="2" key="1">
    <citation type="submission" date="2020-11" db="EMBL/GenBank/DDBJ databases">
        <authorList>
            <person name="Tran Van P."/>
        </authorList>
    </citation>
    <scope>NUCLEOTIDE SEQUENCE</scope>
</reference>
<dbReference type="InterPro" id="IPR039353">
    <property type="entry name" value="TF_Adf1"/>
</dbReference>
<dbReference type="AlphaFoldDB" id="A0A7R9AT58"/>
<evidence type="ECO:0000259" key="1">
    <source>
        <dbReference type="PROSITE" id="PS51029"/>
    </source>
</evidence>
<dbReference type="PROSITE" id="PS51029">
    <property type="entry name" value="MADF"/>
    <property type="match status" value="1"/>
</dbReference>
<dbReference type="SMART" id="SM00595">
    <property type="entry name" value="MADF"/>
    <property type="match status" value="1"/>
</dbReference>
<feature type="domain" description="MADF" evidence="1">
    <location>
        <begin position="8"/>
        <end position="98"/>
    </location>
</feature>
<name>A0A7R9AT58_TIMSH</name>
<dbReference type="GO" id="GO:0005667">
    <property type="term" value="C:transcription regulator complex"/>
    <property type="evidence" value="ECO:0007669"/>
    <property type="project" value="TreeGrafter"/>
</dbReference>